<dbReference type="InterPro" id="IPR001000">
    <property type="entry name" value="GH10_dom"/>
</dbReference>
<dbReference type="SMART" id="SM00633">
    <property type="entry name" value="Glyco_10"/>
    <property type="match status" value="1"/>
</dbReference>
<dbReference type="InterPro" id="IPR017853">
    <property type="entry name" value="GH"/>
</dbReference>
<dbReference type="PRINTS" id="PR00134">
    <property type="entry name" value="GLHYDRLASE10"/>
</dbReference>
<dbReference type="EMBL" id="BMZB01000001">
    <property type="protein sequence ID" value="GGZ19682.1"/>
    <property type="molecule type" value="Genomic_DNA"/>
</dbReference>
<dbReference type="Gene3D" id="3.20.20.80">
    <property type="entry name" value="Glycosidases"/>
    <property type="match status" value="1"/>
</dbReference>
<dbReference type="RefSeq" id="WP_189484357.1">
    <property type="nucleotide sequence ID" value="NZ_BMZB01000001.1"/>
</dbReference>
<dbReference type="AlphaFoldDB" id="A0A918PR64"/>
<keyword evidence="12" id="KW-1185">Reference proteome</keyword>
<keyword evidence="8 9" id="KW-0624">Polysaccharide degradation</keyword>
<evidence type="ECO:0000256" key="3">
    <source>
        <dbReference type="ARBA" id="ARBA00022651"/>
    </source>
</evidence>
<keyword evidence="3" id="KW-0858">Xylan degradation</keyword>
<dbReference type="InterPro" id="IPR044846">
    <property type="entry name" value="GH10"/>
</dbReference>
<proteinExistence type="inferred from homology"/>
<evidence type="ECO:0000313" key="11">
    <source>
        <dbReference type="EMBL" id="GGZ19682.1"/>
    </source>
</evidence>
<organism evidence="11 12">
    <name type="scientific">Asticcacaulis endophyticus</name>
    <dbReference type="NCBI Taxonomy" id="1395890"/>
    <lineage>
        <taxon>Bacteria</taxon>
        <taxon>Pseudomonadati</taxon>
        <taxon>Pseudomonadota</taxon>
        <taxon>Alphaproteobacteria</taxon>
        <taxon>Caulobacterales</taxon>
        <taxon>Caulobacteraceae</taxon>
        <taxon>Asticcacaulis</taxon>
    </lineage>
</organism>
<reference evidence="11" key="1">
    <citation type="journal article" date="2014" name="Int. J. Syst. Evol. Microbiol.">
        <title>Complete genome sequence of Corynebacterium casei LMG S-19264T (=DSM 44701T), isolated from a smear-ripened cheese.</title>
        <authorList>
            <consortium name="US DOE Joint Genome Institute (JGI-PGF)"/>
            <person name="Walter F."/>
            <person name="Albersmeier A."/>
            <person name="Kalinowski J."/>
            <person name="Ruckert C."/>
        </authorList>
    </citation>
    <scope>NUCLEOTIDE SEQUENCE</scope>
    <source>
        <strain evidence="11">KCTC 32296</strain>
    </source>
</reference>
<evidence type="ECO:0000256" key="2">
    <source>
        <dbReference type="ARBA" id="ARBA00007495"/>
    </source>
</evidence>
<reference evidence="11" key="2">
    <citation type="submission" date="2020-09" db="EMBL/GenBank/DDBJ databases">
        <authorList>
            <person name="Sun Q."/>
            <person name="Kim S."/>
        </authorList>
    </citation>
    <scope>NUCLEOTIDE SEQUENCE</scope>
    <source>
        <strain evidence="11">KCTC 32296</strain>
    </source>
</reference>
<comment type="similarity">
    <text evidence="2 9">Belongs to the glycosyl hydrolase 10 (cellulase F) family.</text>
</comment>
<dbReference type="Proteomes" id="UP000662572">
    <property type="component" value="Unassembled WGS sequence"/>
</dbReference>
<evidence type="ECO:0000256" key="8">
    <source>
        <dbReference type="ARBA" id="ARBA00023326"/>
    </source>
</evidence>
<keyword evidence="7 9" id="KW-0326">Glycosidase</keyword>
<dbReference type="PROSITE" id="PS51257">
    <property type="entry name" value="PROKAR_LIPOPROTEIN"/>
    <property type="match status" value="1"/>
</dbReference>
<protein>
    <recommendedName>
        <fullName evidence="9">Beta-xylanase</fullName>
        <ecNumber evidence="9">3.2.1.8</ecNumber>
    </recommendedName>
</protein>
<comment type="catalytic activity">
    <reaction evidence="1 9">
        <text>Endohydrolysis of (1-&gt;4)-beta-D-xylosidic linkages in xylans.</text>
        <dbReference type="EC" id="3.2.1.8"/>
    </reaction>
</comment>
<evidence type="ECO:0000256" key="9">
    <source>
        <dbReference type="RuleBase" id="RU361174"/>
    </source>
</evidence>
<gene>
    <name evidence="11" type="ORF">GCM10011273_00200</name>
</gene>
<keyword evidence="6 9" id="KW-0119">Carbohydrate metabolism</keyword>
<comment type="caution">
    <text evidence="11">The sequence shown here is derived from an EMBL/GenBank/DDBJ whole genome shotgun (WGS) entry which is preliminary data.</text>
</comment>
<name>A0A918PR64_9CAUL</name>
<keyword evidence="4" id="KW-0732">Signal</keyword>
<dbReference type="PANTHER" id="PTHR31490">
    <property type="entry name" value="GLYCOSYL HYDROLASE"/>
    <property type="match status" value="1"/>
</dbReference>
<dbReference type="PROSITE" id="PS51760">
    <property type="entry name" value="GH10_2"/>
    <property type="match status" value="1"/>
</dbReference>
<dbReference type="PANTHER" id="PTHR31490:SF88">
    <property type="entry name" value="BETA-XYLANASE"/>
    <property type="match status" value="1"/>
</dbReference>
<dbReference type="SUPFAM" id="SSF51445">
    <property type="entry name" value="(Trans)glycosidases"/>
    <property type="match status" value="1"/>
</dbReference>
<evidence type="ECO:0000256" key="6">
    <source>
        <dbReference type="ARBA" id="ARBA00023277"/>
    </source>
</evidence>
<evidence type="ECO:0000259" key="10">
    <source>
        <dbReference type="PROSITE" id="PS51760"/>
    </source>
</evidence>
<evidence type="ECO:0000313" key="12">
    <source>
        <dbReference type="Proteomes" id="UP000662572"/>
    </source>
</evidence>
<evidence type="ECO:0000256" key="5">
    <source>
        <dbReference type="ARBA" id="ARBA00022801"/>
    </source>
</evidence>
<dbReference type="GO" id="GO:0031176">
    <property type="term" value="F:endo-1,4-beta-xylanase activity"/>
    <property type="evidence" value="ECO:0007669"/>
    <property type="project" value="UniProtKB-EC"/>
</dbReference>
<keyword evidence="5 9" id="KW-0378">Hydrolase</keyword>
<dbReference type="EC" id="3.2.1.8" evidence="9"/>
<evidence type="ECO:0000256" key="7">
    <source>
        <dbReference type="ARBA" id="ARBA00023295"/>
    </source>
</evidence>
<evidence type="ECO:0000256" key="4">
    <source>
        <dbReference type="ARBA" id="ARBA00022729"/>
    </source>
</evidence>
<feature type="domain" description="GH10" evidence="10">
    <location>
        <begin position="25"/>
        <end position="351"/>
    </location>
</feature>
<evidence type="ECO:0000256" key="1">
    <source>
        <dbReference type="ARBA" id="ARBA00000681"/>
    </source>
</evidence>
<dbReference type="Pfam" id="PF00331">
    <property type="entry name" value="Glyco_hydro_10"/>
    <property type="match status" value="1"/>
</dbReference>
<dbReference type="GO" id="GO:0045493">
    <property type="term" value="P:xylan catabolic process"/>
    <property type="evidence" value="ECO:0007669"/>
    <property type="project" value="UniProtKB-KW"/>
</dbReference>
<accession>A0A918PR64</accession>
<sequence length="353" mass="39270">MLSRRTVLTGAVALAGCGQSTAQTDATLPPLKSLAPFDLGVCAMTASFKDPQWGPLAATHFDRITPEWEMKMEYILGEDNPINFVEPEKWLRFKAADQILTFAKINGMGMFGHTLVWYAQSAPLFDKLSGDYDNFFDAYQAYIDGVVGHYKGQLTGWDVVNEPMLDDGSGLRDCLWKQVLGEDYILLAFHRAHETDRHTPLFLNDYNLEYYPKKRAAFLRLAERLLKAGVPLHGLGTQTHIDATIAPGMLKAAITDIASLGLKVHVSEVDISLKPEGMVLPGTDLAAGQIRALDEITDAYLQLKPHQQFGMTVWGLRDKDTFPYRKDNSDKPVLFDSTGFAKPLAHAFAERFA</sequence>